<name>A0AAN5XKE2_BACCE</name>
<evidence type="ECO:0000313" key="1">
    <source>
        <dbReference type="EMBL" id="KAB2447019.1"/>
    </source>
</evidence>
<organism evidence="1 2">
    <name type="scientific">Bacillus cereus</name>
    <dbReference type="NCBI Taxonomy" id="1396"/>
    <lineage>
        <taxon>Bacteria</taxon>
        <taxon>Bacillati</taxon>
        <taxon>Bacillota</taxon>
        <taxon>Bacilli</taxon>
        <taxon>Bacillales</taxon>
        <taxon>Bacillaceae</taxon>
        <taxon>Bacillus</taxon>
        <taxon>Bacillus cereus group</taxon>
    </lineage>
</organism>
<dbReference type="Proteomes" id="UP000461739">
    <property type="component" value="Unassembled WGS sequence"/>
</dbReference>
<dbReference type="RefSeq" id="WP_151527289.1">
    <property type="nucleotide sequence ID" value="NZ_JBNTLZ010000002.1"/>
</dbReference>
<dbReference type="AlphaFoldDB" id="A0AAN5XKE2"/>
<dbReference type="EMBL" id="WBPI01000023">
    <property type="protein sequence ID" value="KAB2447019.1"/>
    <property type="molecule type" value="Genomic_DNA"/>
</dbReference>
<sequence>MNLLELLEEEDIEELEIQHKRIGLKVLQRAVGKMDLPEKVKQQLQAVLSSQLHKNKIETIVQEIVEVRRGINTHYKAIRVEQVFESNEKVIYLLKPCNDESEFNNFILTLAGIIDKDLSEFYNMVEFAVDKKGSINAFEQYLKDKHGEGGFSPNIIQNLRDIMSLRSKKFPTHSDTPGWKKKVNELGFDFPVNDWKGLSFKCLELYLESLTNIKTTF</sequence>
<comment type="caution">
    <text evidence="1">The sequence shown here is derived from an EMBL/GenBank/DDBJ whole genome shotgun (WGS) entry which is preliminary data.</text>
</comment>
<gene>
    <name evidence="1" type="ORF">F8165_25975</name>
</gene>
<reference evidence="1 2" key="1">
    <citation type="submission" date="2019-10" db="EMBL/GenBank/DDBJ databases">
        <title>Bacillus from the desert of Cuatro Cinegas, Coahuila.</title>
        <authorList>
            <person name="Olmedo-Alvarez G."/>
            <person name="Saldana S."/>
            <person name="Barcelo D."/>
        </authorList>
    </citation>
    <scope>NUCLEOTIDE SEQUENCE [LARGE SCALE GENOMIC DNA]</scope>
    <source>
        <strain evidence="1 2">CH316_11T</strain>
    </source>
</reference>
<evidence type="ECO:0000313" key="2">
    <source>
        <dbReference type="Proteomes" id="UP000461739"/>
    </source>
</evidence>
<proteinExistence type="predicted"/>
<protein>
    <submittedName>
        <fullName evidence="1">Uncharacterized protein</fullName>
    </submittedName>
</protein>
<accession>A0AAN5XKE2</accession>